<evidence type="ECO:0000313" key="18">
    <source>
        <dbReference type="Proteomes" id="UP001431656"/>
    </source>
</evidence>
<protein>
    <recommendedName>
        <fullName evidence="3">histidine kinase</fullName>
        <ecNumber evidence="3">2.7.13.3</ecNumber>
    </recommendedName>
</protein>
<accession>A0AAN0KAZ1</accession>
<evidence type="ECO:0000256" key="4">
    <source>
        <dbReference type="ARBA" id="ARBA00022475"/>
    </source>
</evidence>
<evidence type="ECO:0000256" key="2">
    <source>
        <dbReference type="ARBA" id="ARBA00004651"/>
    </source>
</evidence>
<dbReference type="InterPro" id="IPR004358">
    <property type="entry name" value="Sig_transdc_His_kin-like_C"/>
</dbReference>
<comment type="catalytic activity">
    <reaction evidence="1">
        <text>ATP + protein L-histidine = ADP + protein N-phospho-L-histidine.</text>
        <dbReference type="EC" id="2.7.13.3"/>
    </reaction>
</comment>
<feature type="transmembrane region" description="Helical" evidence="15">
    <location>
        <begin position="157"/>
        <end position="181"/>
    </location>
</feature>
<keyword evidence="10" id="KW-0067">ATP-binding</keyword>
<keyword evidence="8" id="KW-0547">Nucleotide-binding</keyword>
<reference evidence="17" key="1">
    <citation type="journal article" date="2024" name="Int. J. Syst. Evol. Microbiol.">
        <title>Brooklawnia propionicigenes sp. nov., a facultatively anaerobic, propionate-producing bacterium isolated from a methanogenic reactor treating waste from cattle farms.</title>
        <authorList>
            <person name="Akita Y."/>
            <person name="Ueki A."/>
            <person name="Tonouchi A."/>
            <person name="Sugawara Y."/>
            <person name="Honma S."/>
            <person name="Kaku N."/>
            <person name="Ueki K."/>
        </authorList>
    </citation>
    <scope>NUCLEOTIDE SEQUENCE</scope>
    <source>
        <strain evidence="17">SH051</strain>
    </source>
</reference>
<dbReference type="SMART" id="SM00387">
    <property type="entry name" value="HATPase_c"/>
    <property type="match status" value="1"/>
</dbReference>
<dbReference type="EMBL" id="AP028056">
    <property type="protein sequence ID" value="BEH01655.1"/>
    <property type="molecule type" value="Genomic_DNA"/>
</dbReference>
<dbReference type="InterPro" id="IPR005467">
    <property type="entry name" value="His_kinase_dom"/>
</dbReference>
<dbReference type="Gene3D" id="3.30.450.20">
    <property type="entry name" value="PAS domain"/>
    <property type="match status" value="2"/>
</dbReference>
<evidence type="ECO:0000256" key="12">
    <source>
        <dbReference type="ARBA" id="ARBA00023012"/>
    </source>
</evidence>
<keyword evidence="14" id="KW-0175">Coiled coil</keyword>
<feature type="coiled-coil region" evidence="14">
    <location>
        <begin position="338"/>
        <end position="365"/>
    </location>
</feature>
<dbReference type="Pfam" id="PF02518">
    <property type="entry name" value="HATPase_c"/>
    <property type="match status" value="1"/>
</dbReference>
<feature type="domain" description="Histidine kinase" evidence="16">
    <location>
        <begin position="410"/>
        <end position="512"/>
    </location>
</feature>
<evidence type="ECO:0000313" key="17">
    <source>
        <dbReference type="EMBL" id="BEH01655.1"/>
    </source>
</evidence>
<dbReference type="PANTHER" id="PTHR43547">
    <property type="entry name" value="TWO-COMPONENT HISTIDINE KINASE"/>
    <property type="match status" value="1"/>
</dbReference>
<dbReference type="KEGG" id="broo:brsh051_09360"/>
<evidence type="ECO:0000256" key="10">
    <source>
        <dbReference type="ARBA" id="ARBA00022840"/>
    </source>
</evidence>
<evidence type="ECO:0000256" key="1">
    <source>
        <dbReference type="ARBA" id="ARBA00000085"/>
    </source>
</evidence>
<dbReference type="AlphaFoldDB" id="A0AAN0KAZ1"/>
<dbReference type="CDD" id="cd00130">
    <property type="entry name" value="PAS"/>
    <property type="match status" value="1"/>
</dbReference>
<keyword evidence="5" id="KW-0597">Phosphoprotein</keyword>
<evidence type="ECO:0000256" key="8">
    <source>
        <dbReference type="ARBA" id="ARBA00022741"/>
    </source>
</evidence>
<dbReference type="InterPro" id="IPR029151">
    <property type="entry name" value="Sensor-like_sf"/>
</dbReference>
<organism evidence="17 18">
    <name type="scientific">Brooklawnia propionicigenes</name>
    <dbReference type="NCBI Taxonomy" id="3041175"/>
    <lineage>
        <taxon>Bacteria</taxon>
        <taxon>Bacillati</taxon>
        <taxon>Actinomycetota</taxon>
        <taxon>Actinomycetes</taxon>
        <taxon>Propionibacteriales</taxon>
        <taxon>Propionibacteriaceae</taxon>
        <taxon>Brooklawnia</taxon>
    </lineage>
</organism>
<dbReference type="Gene3D" id="3.30.565.10">
    <property type="entry name" value="Histidine kinase-like ATPase, C-terminal domain"/>
    <property type="match status" value="1"/>
</dbReference>
<dbReference type="GO" id="GO:0005886">
    <property type="term" value="C:plasma membrane"/>
    <property type="evidence" value="ECO:0007669"/>
    <property type="project" value="UniProtKB-SubCell"/>
</dbReference>
<dbReference type="SUPFAM" id="SSF103190">
    <property type="entry name" value="Sensory domain-like"/>
    <property type="match status" value="1"/>
</dbReference>
<keyword evidence="12" id="KW-0902">Two-component regulatory system</keyword>
<dbReference type="InterPro" id="IPR033463">
    <property type="entry name" value="sCache_3"/>
</dbReference>
<sequence length="523" mass="54427">MLAVLSGVAVLVVALSVAMAYVQARRQVEATAAEKVISIATTIAATDDVREGLMADDPAAALAGFAEHERALTGADFVVIMSPSGLRYTHPDPAQVGEMFVGTIAGAQAGGTVVEEYVGTLGPSTRAVVPVLAHGQVIGLVSVGVLREKVTAQLRALMPQIVVAGLAAGVLSGAAALVVAYRVRRQTIGLNAADLQRLHDHHEAVLHAVREGLIIVGADGRVEVINDEARRLLGFSDDVAGRRLADLGLPDDLARMLCATGDHVDTPQVRGGRVLLVSSREVVRQGRRAATLTTLRDRTELEAVTGQLGAARSLADALHAQAHESANRMHTVTTLIELGRTEQALQFATEELRATQRQRDAVLAAIEEPSVAALLLGKIAQAAERGVRLDLDDDAYLPAGALGARAGVTILGNLVDNAIDAAAPSAEKLVVIDAEVGAGQVRLTVSDTGPGLDAEGLAHAFEPGWSTKATDGPIGRGIGLALVRQTVEQLGGRIQVSPGAGAVFEVQLPLSTNPDEQPEELDE</sequence>
<proteinExistence type="predicted"/>
<evidence type="ECO:0000256" key="13">
    <source>
        <dbReference type="ARBA" id="ARBA00023136"/>
    </source>
</evidence>
<dbReference type="SUPFAM" id="SSF55874">
    <property type="entry name" value="ATPase domain of HSP90 chaperone/DNA topoisomerase II/histidine kinase"/>
    <property type="match status" value="1"/>
</dbReference>
<keyword evidence="7 15" id="KW-0812">Transmembrane</keyword>
<evidence type="ECO:0000256" key="11">
    <source>
        <dbReference type="ARBA" id="ARBA00022989"/>
    </source>
</evidence>
<dbReference type="SMART" id="SM00091">
    <property type="entry name" value="PAS"/>
    <property type="match status" value="1"/>
</dbReference>
<dbReference type="Pfam" id="PF17203">
    <property type="entry name" value="sCache_3_2"/>
    <property type="match status" value="1"/>
</dbReference>
<evidence type="ECO:0000256" key="7">
    <source>
        <dbReference type="ARBA" id="ARBA00022692"/>
    </source>
</evidence>
<evidence type="ECO:0000256" key="5">
    <source>
        <dbReference type="ARBA" id="ARBA00022553"/>
    </source>
</evidence>
<dbReference type="SUPFAM" id="SSF55785">
    <property type="entry name" value="PYP-like sensor domain (PAS domain)"/>
    <property type="match status" value="1"/>
</dbReference>
<comment type="subcellular location">
    <subcellularLocation>
        <location evidence="2">Cell membrane</location>
        <topology evidence="2">Multi-pass membrane protein</topology>
    </subcellularLocation>
</comment>
<keyword evidence="11 15" id="KW-1133">Transmembrane helix</keyword>
<dbReference type="InterPro" id="IPR035965">
    <property type="entry name" value="PAS-like_dom_sf"/>
</dbReference>
<dbReference type="GO" id="GO:0005524">
    <property type="term" value="F:ATP binding"/>
    <property type="evidence" value="ECO:0007669"/>
    <property type="project" value="UniProtKB-KW"/>
</dbReference>
<dbReference type="PRINTS" id="PR00344">
    <property type="entry name" value="BCTRLSENSOR"/>
</dbReference>
<keyword evidence="18" id="KW-1185">Reference proteome</keyword>
<dbReference type="EC" id="2.7.13.3" evidence="3"/>
<evidence type="ECO:0000259" key="16">
    <source>
        <dbReference type="PROSITE" id="PS50109"/>
    </source>
</evidence>
<dbReference type="InterPro" id="IPR000014">
    <property type="entry name" value="PAS"/>
</dbReference>
<evidence type="ECO:0000256" key="15">
    <source>
        <dbReference type="SAM" id="Phobius"/>
    </source>
</evidence>
<keyword evidence="4" id="KW-1003">Cell membrane</keyword>
<name>A0AAN0KAZ1_9ACTN</name>
<dbReference type="InterPro" id="IPR036890">
    <property type="entry name" value="HATPase_C_sf"/>
</dbReference>
<dbReference type="Proteomes" id="UP001431656">
    <property type="component" value="Chromosome"/>
</dbReference>
<keyword evidence="9 17" id="KW-0418">Kinase</keyword>
<dbReference type="PANTHER" id="PTHR43547:SF10">
    <property type="entry name" value="SENSOR HISTIDINE KINASE DCUS"/>
    <property type="match status" value="1"/>
</dbReference>
<keyword evidence="13 15" id="KW-0472">Membrane</keyword>
<dbReference type="GO" id="GO:0000155">
    <property type="term" value="F:phosphorelay sensor kinase activity"/>
    <property type="evidence" value="ECO:0007669"/>
    <property type="project" value="TreeGrafter"/>
</dbReference>
<dbReference type="InterPro" id="IPR003594">
    <property type="entry name" value="HATPase_dom"/>
</dbReference>
<evidence type="ECO:0000256" key="3">
    <source>
        <dbReference type="ARBA" id="ARBA00012438"/>
    </source>
</evidence>
<gene>
    <name evidence="17" type="ORF">brsh051_09360</name>
</gene>
<keyword evidence="6" id="KW-0808">Transferase</keyword>
<evidence type="ECO:0000256" key="14">
    <source>
        <dbReference type="SAM" id="Coils"/>
    </source>
</evidence>
<dbReference type="PROSITE" id="PS50109">
    <property type="entry name" value="HIS_KIN"/>
    <property type="match status" value="1"/>
</dbReference>
<evidence type="ECO:0000256" key="6">
    <source>
        <dbReference type="ARBA" id="ARBA00022679"/>
    </source>
</evidence>
<evidence type="ECO:0000256" key="9">
    <source>
        <dbReference type="ARBA" id="ARBA00022777"/>
    </source>
</evidence>